<dbReference type="PANTHER" id="PTHR46328">
    <property type="entry name" value="FAR-RED IMPAIRED RESPONSIVE (FAR1) FAMILY PROTEIN-RELATED"/>
    <property type="match status" value="1"/>
</dbReference>
<dbReference type="Proteomes" id="UP001187471">
    <property type="component" value="Unassembled WGS sequence"/>
</dbReference>
<feature type="compositionally biased region" description="Basic residues" evidence="1">
    <location>
        <begin position="198"/>
        <end position="212"/>
    </location>
</feature>
<dbReference type="Pfam" id="PF03101">
    <property type="entry name" value="FAR1"/>
    <property type="match status" value="1"/>
</dbReference>
<gene>
    <name evidence="3" type="ORF">RJ640_010790</name>
</gene>
<proteinExistence type="predicted"/>
<dbReference type="PANTHER" id="PTHR46328:SF34">
    <property type="entry name" value="PROTEIN FAR1-RELATED SEQUENCE 5-LIKE"/>
    <property type="match status" value="1"/>
</dbReference>
<evidence type="ECO:0000256" key="1">
    <source>
        <dbReference type="SAM" id="MobiDB-lite"/>
    </source>
</evidence>
<protein>
    <recommendedName>
        <fullName evidence="2">FAR1 domain-containing protein</fullName>
    </recommendedName>
</protein>
<dbReference type="EMBL" id="JAVXUO010002165">
    <property type="protein sequence ID" value="KAK2975731.1"/>
    <property type="molecule type" value="Genomic_DNA"/>
</dbReference>
<dbReference type="InterPro" id="IPR004330">
    <property type="entry name" value="FAR1_DNA_bnd_dom"/>
</dbReference>
<feature type="compositionally biased region" description="Basic and acidic residues" evidence="1">
    <location>
        <begin position="248"/>
        <end position="259"/>
    </location>
</feature>
<evidence type="ECO:0000313" key="3">
    <source>
        <dbReference type="EMBL" id="KAK2975731.1"/>
    </source>
</evidence>
<organism evidence="3 4">
    <name type="scientific">Escallonia rubra</name>
    <dbReference type="NCBI Taxonomy" id="112253"/>
    <lineage>
        <taxon>Eukaryota</taxon>
        <taxon>Viridiplantae</taxon>
        <taxon>Streptophyta</taxon>
        <taxon>Embryophyta</taxon>
        <taxon>Tracheophyta</taxon>
        <taxon>Spermatophyta</taxon>
        <taxon>Magnoliopsida</taxon>
        <taxon>eudicotyledons</taxon>
        <taxon>Gunneridae</taxon>
        <taxon>Pentapetalae</taxon>
        <taxon>asterids</taxon>
        <taxon>campanulids</taxon>
        <taxon>Escalloniales</taxon>
        <taxon>Escalloniaceae</taxon>
        <taxon>Escallonia</taxon>
    </lineage>
</organism>
<feature type="compositionally biased region" description="Basic and acidic residues" evidence="1">
    <location>
        <begin position="300"/>
        <end position="315"/>
    </location>
</feature>
<evidence type="ECO:0000259" key="2">
    <source>
        <dbReference type="Pfam" id="PF03101"/>
    </source>
</evidence>
<feature type="region of interest" description="Disordered" evidence="1">
    <location>
        <begin position="191"/>
        <end position="315"/>
    </location>
</feature>
<dbReference type="AlphaFoldDB" id="A0AA88RBJ3"/>
<evidence type="ECO:0000313" key="4">
    <source>
        <dbReference type="Proteomes" id="UP001187471"/>
    </source>
</evidence>
<name>A0AA88RBJ3_9ASTE</name>
<comment type="caution">
    <text evidence="3">The sequence shown here is derived from an EMBL/GenBank/DDBJ whole genome shotgun (WGS) entry which is preliminary data.</text>
</comment>
<feature type="compositionally biased region" description="Polar residues" evidence="1">
    <location>
        <begin position="226"/>
        <end position="241"/>
    </location>
</feature>
<feature type="domain" description="FAR1" evidence="2">
    <location>
        <begin position="48"/>
        <end position="91"/>
    </location>
</feature>
<keyword evidence="4" id="KW-1185">Reference proteome</keyword>
<feature type="compositionally biased region" description="Polar residues" evidence="1">
    <location>
        <begin position="283"/>
        <end position="299"/>
    </location>
</feature>
<reference evidence="3" key="1">
    <citation type="submission" date="2022-12" db="EMBL/GenBank/DDBJ databases">
        <title>Draft genome assemblies for two species of Escallonia (Escalloniales).</title>
        <authorList>
            <person name="Chanderbali A."/>
            <person name="Dervinis C."/>
            <person name="Anghel I."/>
            <person name="Soltis D."/>
            <person name="Soltis P."/>
            <person name="Zapata F."/>
        </authorList>
    </citation>
    <scope>NUCLEOTIDE SEQUENCE</scope>
    <source>
        <strain evidence="3">UCBG92.1500</strain>
        <tissue evidence="3">Leaf</tissue>
    </source>
</reference>
<accession>A0AA88RBJ3</accession>
<sequence length="315" mass="36050">MDQQADANEQEVDDVCILQSRQFNVHGGNAHEVPKLGMEFDSEQHAFDYYSEYAHRVGFSVRKHHVKKRDGIVTRRTLCCSKQELKSEFKMRQTSPVLIANVEMLRHAVEVQGKSQESIGKRYSYLSHDFQELVTLAAENEDMYIYAHQNLSKLLKDLEEMKKTYCCSTLDPDTNTQDDLLKNVPQLNDGVVSQCPRGIKRKATVGRPRKRFKDPLEQSRRHKSQVKATQGTSNNGRGSQQKGRKIGRQNEHQEEHSEKEDEIFTDVYSKVNDEHDIADDTLPLQSQASSISYHTLQQHNQEDNDSDKQDGEGGG</sequence>